<name>A0A1B7JGN1_9GAMM</name>
<dbReference type="Proteomes" id="UP000078224">
    <property type="component" value="Unassembled WGS sequence"/>
</dbReference>
<organism evidence="1 2">
    <name type="scientific">Providencia heimbachae ATCC 35613</name>
    <dbReference type="NCBI Taxonomy" id="1354272"/>
    <lineage>
        <taxon>Bacteria</taxon>
        <taxon>Pseudomonadati</taxon>
        <taxon>Pseudomonadota</taxon>
        <taxon>Gammaproteobacteria</taxon>
        <taxon>Enterobacterales</taxon>
        <taxon>Morganellaceae</taxon>
        <taxon>Providencia</taxon>
    </lineage>
</organism>
<protein>
    <submittedName>
        <fullName evidence="1">Uncharacterized protein</fullName>
    </submittedName>
</protein>
<dbReference type="RefSeq" id="WP_068910294.1">
    <property type="nucleotide sequence ID" value="NZ_LXEW01000053.1"/>
</dbReference>
<gene>
    <name evidence="1" type="ORF">M998_3788</name>
</gene>
<accession>A0A1B7JGN1</accession>
<dbReference type="PATRIC" id="fig|1354272.4.peg.3875"/>
<dbReference type="AlphaFoldDB" id="A0A1B7JGN1"/>
<keyword evidence="2" id="KW-1185">Reference proteome</keyword>
<proteinExistence type="predicted"/>
<sequence length="81" mass="9920">MRSESKEVYETNVFGLVAMLHQLRRWWVIRGLRADWNFDRGCLNICKKHNNLNYLSVHFDVYRRYQRIRLFAKPHQQRGAI</sequence>
<evidence type="ECO:0000313" key="2">
    <source>
        <dbReference type="Proteomes" id="UP000078224"/>
    </source>
</evidence>
<comment type="caution">
    <text evidence="1">The sequence shown here is derived from an EMBL/GenBank/DDBJ whole genome shotgun (WGS) entry which is preliminary data.</text>
</comment>
<reference evidence="1 2" key="1">
    <citation type="submission" date="2016-04" db="EMBL/GenBank/DDBJ databases">
        <title>ATOL: Assembling a taxonomically balanced genome-scale reconstruction of the evolutionary history of the Enterobacteriaceae.</title>
        <authorList>
            <person name="Plunkett G.III."/>
            <person name="Neeno-Eckwall E.C."/>
            <person name="Glasner J.D."/>
            <person name="Perna N.T."/>
        </authorList>
    </citation>
    <scope>NUCLEOTIDE SEQUENCE [LARGE SCALE GENOMIC DNA]</scope>
    <source>
        <strain evidence="1 2">ATCC 35613</strain>
    </source>
</reference>
<dbReference type="EMBL" id="LXEW01000053">
    <property type="protein sequence ID" value="OAT46985.1"/>
    <property type="molecule type" value="Genomic_DNA"/>
</dbReference>
<evidence type="ECO:0000313" key="1">
    <source>
        <dbReference type="EMBL" id="OAT46985.1"/>
    </source>
</evidence>